<gene>
    <name evidence="2" type="ORF">GCM10011320_20190</name>
</gene>
<evidence type="ECO:0000313" key="3">
    <source>
        <dbReference type="Proteomes" id="UP000661507"/>
    </source>
</evidence>
<dbReference type="PANTHER" id="PTHR39339:SF1">
    <property type="entry name" value="CHAD DOMAIN-CONTAINING PROTEIN"/>
    <property type="match status" value="1"/>
</dbReference>
<accession>A0A917KK33</accession>
<proteinExistence type="predicted"/>
<dbReference type="SMART" id="SM00880">
    <property type="entry name" value="CHAD"/>
    <property type="match status" value="1"/>
</dbReference>
<dbReference type="PANTHER" id="PTHR39339">
    <property type="entry name" value="SLR1444 PROTEIN"/>
    <property type="match status" value="1"/>
</dbReference>
<name>A0A917KK33_9PROT</name>
<feature type="domain" description="CHAD" evidence="1">
    <location>
        <begin position="205"/>
        <end position="490"/>
    </location>
</feature>
<dbReference type="Pfam" id="PF05235">
    <property type="entry name" value="CHAD"/>
    <property type="match status" value="1"/>
</dbReference>
<dbReference type="RefSeq" id="WP_188966913.1">
    <property type="nucleotide sequence ID" value="NZ_BMKW01000004.1"/>
</dbReference>
<reference evidence="2" key="2">
    <citation type="submission" date="2020-09" db="EMBL/GenBank/DDBJ databases">
        <authorList>
            <person name="Sun Q."/>
            <person name="Zhou Y."/>
        </authorList>
    </citation>
    <scope>NUCLEOTIDE SEQUENCE</scope>
    <source>
        <strain evidence="2">CGMCC 1.3617</strain>
    </source>
</reference>
<dbReference type="EMBL" id="BMKW01000004">
    <property type="protein sequence ID" value="GGJ12941.1"/>
    <property type="molecule type" value="Genomic_DNA"/>
</dbReference>
<reference evidence="2" key="1">
    <citation type="journal article" date="2014" name="Int. J. Syst. Evol. Microbiol.">
        <title>Complete genome sequence of Corynebacterium casei LMG S-19264T (=DSM 44701T), isolated from a smear-ripened cheese.</title>
        <authorList>
            <consortium name="US DOE Joint Genome Institute (JGI-PGF)"/>
            <person name="Walter F."/>
            <person name="Albersmeier A."/>
            <person name="Kalinowski J."/>
            <person name="Ruckert C."/>
        </authorList>
    </citation>
    <scope>NUCLEOTIDE SEQUENCE</scope>
    <source>
        <strain evidence="2">CGMCC 1.3617</strain>
    </source>
</reference>
<evidence type="ECO:0000259" key="1">
    <source>
        <dbReference type="PROSITE" id="PS51708"/>
    </source>
</evidence>
<dbReference type="Proteomes" id="UP000661507">
    <property type="component" value="Unassembled WGS sequence"/>
</dbReference>
<dbReference type="InterPro" id="IPR038186">
    <property type="entry name" value="CHAD_dom_sf"/>
</dbReference>
<dbReference type="AlphaFoldDB" id="A0A917KK33"/>
<dbReference type="InterPro" id="IPR007899">
    <property type="entry name" value="CHAD_dom"/>
</dbReference>
<organism evidence="2 3">
    <name type="scientific">Neoroseomonas lacus</name>
    <dbReference type="NCBI Taxonomy" id="287609"/>
    <lineage>
        <taxon>Bacteria</taxon>
        <taxon>Pseudomonadati</taxon>
        <taxon>Pseudomonadota</taxon>
        <taxon>Alphaproteobacteria</taxon>
        <taxon>Acetobacterales</taxon>
        <taxon>Acetobacteraceae</taxon>
        <taxon>Neoroseomonas</taxon>
    </lineage>
</organism>
<dbReference type="PROSITE" id="PS51708">
    <property type="entry name" value="CHAD"/>
    <property type="match status" value="1"/>
</dbReference>
<dbReference type="Gene3D" id="1.40.20.10">
    <property type="entry name" value="CHAD domain"/>
    <property type="match status" value="1"/>
</dbReference>
<evidence type="ECO:0000313" key="2">
    <source>
        <dbReference type="EMBL" id="GGJ12941.1"/>
    </source>
</evidence>
<comment type="caution">
    <text evidence="2">The sequence shown here is derived from an EMBL/GenBank/DDBJ whole genome shotgun (WGS) entry which is preliminary data.</text>
</comment>
<keyword evidence="3" id="KW-1185">Reference proteome</keyword>
<sequence length="498" mass="53730">MTVAVDSVTLDFELPAEAAGRLRRLPAIAALRSGRARGATTSTMWFDTADGRLAAEGLVVETPARGPRLLLRTLPEATETWHPARPPAVLRRLAPDELPEEAGGDALAAIAAFAGRQQSFRLDSPHGAVQAVLQDGKLRSLATEKAAARLSLSGPMPAVLAAARGIAAELPLLPPLAALAEEGRALAMSLPARAHRLGAPDTSAATTAEEAFLVAAGHLVEVVRQQSARIRQDAPPEPVHQTRVALRRLRSVFRVFRATTDCAVLRTLDGKFRDVLTVLGPARDWDVFLGGIIRQVEAAFPEEKRIAALRRAAEAQRRDAYAAVLAMLGGAPWRLLLIDAVEMLLTRPWRDGVEPERLAMLGAPVAEFGRSVMDRRWHRLRRAGGDFEALPAEALHELRLDGKRLRYAAEVFAPVFGAKAGRRFLRRVAALQEGLGLANDAAVARGLAAKLAKPGDGGRAWAVGVIEGWSEARVVANRGDALQAWRQLHGRDRFWSEG</sequence>
<protein>
    <recommendedName>
        <fullName evidence="1">CHAD domain-containing protein</fullName>
    </recommendedName>
</protein>